<dbReference type="EMBL" id="HBKQ01001510">
    <property type="protein sequence ID" value="CAE2201797.1"/>
    <property type="molecule type" value="Transcribed_RNA"/>
</dbReference>
<accession>A0A7S4M5N3</accession>
<evidence type="ECO:0000313" key="1">
    <source>
        <dbReference type="EMBL" id="CAE2201797.1"/>
    </source>
</evidence>
<proteinExistence type="predicted"/>
<name>A0A7S4M5N3_9STRA</name>
<reference evidence="1" key="1">
    <citation type="submission" date="2021-01" db="EMBL/GenBank/DDBJ databases">
        <authorList>
            <person name="Corre E."/>
            <person name="Pelletier E."/>
            <person name="Niang G."/>
            <person name="Scheremetjew M."/>
            <person name="Finn R."/>
            <person name="Kale V."/>
            <person name="Holt S."/>
            <person name="Cochrane G."/>
            <person name="Meng A."/>
            <person name="Brown T."/>
            <person name="Cohen L."/>
        </authorList>
    </citation>
    <scope>NUCLEOTIDE SEQUENCE</scope>
    <source>
        <strain evidence="1">Isolate 1302-5</strain>
    </source>
</reference>
<dbReference type="AlphaFoldDB" id="A0A7S4M5N3"/>
<protein>
    <submittedName>
        <fullName evidence="1">Uncharacterized protein</fullName>
    </submittedName>
</protein>
<organism evidence="1">
    <name type="scientific">Odontella aurita</name>
    <dbReference type="NCBI Taxonomy" id="265563"/>
    <lineage>
        <taxon>Eukaryota</taxon>
        <taxon>Sar</taxon>
        <taxon>Stramenopiles</taxon>
        <taxon>Ochrophyta</taxon>
        <taxon>Bacillariophyta</taxon>
        <taxon>Mediophyceae</taxon>
        <taxon>Biddulphiophycidae</taxon>
        <taxon>Eupodiscales</taxon>
        <taxon>Odontellaceae</taxon>
        <taxon>Odontella</taxon>
    </lineage>
</organism>
<sequence>MYAICSESQQEANRALVEWNLGRDFAAVVGDRNNIFTHHIMGKYLPRLRITDCSKKMKAEAIDPKFTTERYPHGAVQPALLFFVGEKVAIGWSVVPNAANLGGALGRPSPEEVWKIVENYVMLVEDGKDFEMVDGATLTMTGASCAQAARNCCCIVM</sequence>
<gene>
    <name evidence="1" type="ORF">OAUR00152_LOCUS1023</name>
</gene>